<feature type="non-terminal residue" evidence="3">
    <location>
        <position position="1"/>
    </location>
</feature>
<dbReference type="GO" id="GO:0016798">
    <property type="term" value="F:hydrolase activity, acting on glycosyl bonds"/>
    <property type="evidence" value="ECO:0007669"/>
    <property type="project" value="InterPro"/>
</dbReference>
<dbReference type="AlphaFoldDB" id="H9MDP3"/>
<organism evidence="3">
    <name type="scientific">Pinus radiata</name>
    <name type="common">Monterey pine</name>
    <name type="synonym">Pinus insignis</name>
    <dbReference type="NCBI Taxonomy" id="3347"/>
    <lineage>
        <taxon>Eukaryota</taxon>
        <taxon>Viridiplantae</taxon>
        <taxon>Streptophyta</taxon>
        <taxon>Embryophyta</taxon>
        <taxon>Tracheophyta</taxon>
        <taxon>Spermatophyta</taxon>
        <taxon>Pinopsida</taxon>
        <taxon>Pinidae</taxon>
        <taxon>Conifers I</taxon>
        <taxon>Pinales</taxon>
        <taxon>Pinaceae</taxon>
        <taxon>Pinus</taxon>
        <taxon>Pinus subgen. Pinus</taxon>
    </lineage>
</organism>
<proteinExistence type="predicted"/>
<name>H9MDP3_PINRA</name>
<gene>
    <name evidence="3" type="ORF">UMN_962_01</name>
</gene>
<evidence type="ECO:0000256" key="1">
    <source>
        <dbReference type="ARBA" id="ARBA00022801"/>
    </source>
</evidence>
<accession>H9MDP3</accession>
<evidence type="ECO:0000259" key="2">
    <source>
        <dbReference type="Pfam" id="PF02018"/>
    </source>
</evidence>
<evidence type="ECO:0000313" key="3">
    <source>
        <dbReference type="EMBL" id="AEW09240.1"/>
    </source>
</evidence>
<feature type="domain" description="CBM-cenC" evidence="2">
    <location>
        <begin position="1"/>
        <end position="92"/>
    </location>
</feature>
<sequence>RTDYWQGLEQDITTRLMPKMQYKILASVRVEGSPQSIHSVMATLRLENNNASPNFLSLARVKASVGKWEQLMGTFSLEVIPERAVFYLEGPPAGFNFSLRSVVIYPVSKSNSIESVAQKLMVSDGEVNRSFGDEHDNII</sequence>
<dbReference type="InterPro" id="IPR003305">
    <property type="entry name" value="CenC_carb-bd"/>
</dbReference>
<keyword evidence="1" id="KW-0378">Hydrolase</keyword>
<dbReference type="SUPFAM" id="SSF49785">
    <property type="entry name" value="Galactose-binding domain-like"/>
    <property type="match status" value="1"/>
</dbReference>
<dbReference type="EMBL" id="JQ264406">
    <property type="protein sequence ID" value="AEW09240.1"/>
    <property type="molecule type" value="Genomic_DNA"/>
</dbReference>
<dbReference type="InterPro" id="IPR008979">
    <property type="entry name" value="Galactose-bd-like_sf"/>
</dbReference>
<dbReference type="Pfam" id="PF02018">
    <property type="entry name" value="CBM_4_9"/>
    <property type="match status" value="1"/>
</dbReference>
<reference evidence="3" key="1">
    <citation type="submission" date="2011-12" db="EMBL/GenBank/DDBJ databases">
        <title>Nucleotide Diversity and Divergence in the Loblolly Pine Gene Space.</title>
        <authorList>
            <person name="Neale D.B."/>
            <person name="Wegrzyn J.L."/>
            <person name="Lee J.M."/>
            <person name="Eckert A.J."/>
            <person name="Liechty J.D."/>
            <person name="Stevens K.A."/>
            <person name="Langley C.H."/>
        </authorList>
    </citation>
    <scope>NUCLEOTIDE SEQUENCE</scope>
    <source>
        <strain evidence="3">4155</strain>
        <tissue evidence="3">Megagametophyte</tissue>
    </source>
</reference>
<dbReference type="Gene3D" id="2.60.120.260">
    <property type="entry name" value="Galactose-binding domain-like"/>
    <property type="match status" value="1"/>
</dbReference>
<protein>
    <recommendedName>
        <fullName evidence="2">CBM-cenC domain-containing protein</fullName>
    </recommendedName>
</protein>